<dbReference type="EMBL" id="AP025591">
    <property type="protein sequence ID" value="BDG01271.1"/>
    <property type="molecule type" value="Genomic_DNA"/>
</dbReference>
<comment type="cofactor">
    <cofactor evidence="2">
        <name>[4Fe-4S] cluster</name>
        <dbReference type="ChEBI" id="CHEBI:49883"/>
    </cofactor>
</comment>
<dbReference type="PANTHER" id="PTHR43518">
    <property type="entry name" value="NITRATE REDUCTASE BETA SUBUNIT"/>
    <property type="match status" value="1"/>
</dbReference>
<organism evidence="13 14">
    <name type="scientific">Anaeromyxobacter oryzae</name>
    <dbReference type="NCBI Taxonomy" id="2918170"/>
    <lineage>
        <taxon>Bacteria</taxon>
        <taxon>Pseudomonadati</taxon>
        <taxon>Myxococcota</taxon>
        <taxon>Myxococcia</taxon>
        <taxon>Myxococcales</taxon>
        <taxon>Cystobacterineae</taxon>
        <taxon>Anaeromyxobacteraceae</taxon>
        <taxon>Anaeromyxobacter</taxon>
    </lineage>
</organism>
<evidence type="ECO:0000259" key="12">
    <source>
        <dbReference type="PROSITE" id="PS51379"/>
    </source>
</evidence>
<evidence type="ECO:0000256" key="5">
    <source>
        <dbReference type="ARBA" id="ARBA00022485"/>
    </source>
</evidence>
<dbReference type="InterPro" id="IPR006547">
    <property type="entry name" value="NO3_Rdtase_bsu"/>
</dbReference>
<dbReference type="PANTHER" id="PTHR43518:SF1">
    <property type="entry name" value="RESPIRATORY NITRATE REDUCTASE 1 BETA CHAIN"/>
    <property type="match status" value="1"/>
</dbReference>
<keyword evidence="9" id="KW-0408">Iron</keyword>
<evidence type="ECO:0000256" key="7">
    <source>
        <dbReference type="ARBA" id="ARBA00022737"/>
    </source>
</evidence>
<evidence type="ECO:0000256" key="3">
    <source>
        <dbReference type="ARBA" id="ARBA00004196"/>
    </source>
</evidence>
<evidence type="ECO:0000256" key="2">
    <source>
        <dbReference type="ARBA" id="ARBA00001966"/>
    </source>
</evidence>
<evidence type="ECO:0000256" key="11">
    <source>
        <dbReference type="ARBA" id="ARBA00023291"/>
    </source>
</evidence>
<keyword evidence="7" id="KW-0677">Repeat</keyword>
<sequence>MEVRAQLASVFHLDKCLGCHTCSVVCKNLWTDRKGSEHMWWNNVETRPGTGYPPLWEDQQRHHGGWVLAGGELRLRLGSRPHVLDQLFQPPTLPTLDDQYEPWTYRYGDLLGADPTKDLPTARPVSAITGRPIDPSAGPNWDDDLGGSAVHAAADPNLAALDPDERQALLAFDRLVFFHLPRTCNHCLNPACAAACPSGAIYKRGEDGIVVLAKERCRGWRMCVPACPYKKTFHSWLEGKSEKCIGCYPRLESGDAPACFHACTGRIRYQGVLLYDADAAARAARAPDERLVDAFRDALLDPADPDVAAEAARAGLGEAVLAAARRSPVDRFVRDWELALPLHPEFRTLPMVFYVPPLSPVRAVRSDGARPVSDDLLADPAALRIPIRYLASLFAAGNERVVVDALQALAAVRAHRRARTAGDVTAADAARLLLEAGLDEATADAIHRLTVFPTLRERVVHPPLAREGEADRDPGIQGLVGLRRRVTS</sequence>
<keyword evidence="8" id="KW-0249">Electron transport</keyword>
<keyword evidence="6" id="KW-0479">Metal-binding</keyword>
<evidence type="ECO:0000256" key="6">
    <source>
        <dbReference type="ARBA" id="ARBA00022723"/>
    </source>
</evidence>
<dbReference type="Gene3D" id="3.30.70.20">
    <property type="match status" value="2"/>
</dbReference>
<keyword evidence="4" id="KW-0813">Transport</keyword>
<dbReference type="SUPFAM" id="SSF54862">
    <property type="entry name" value="4Fe-4S ferredoxins"/>
    <property type="match status" value="1"/>
</dbReference>
<comment type="subcellular location">
    <subcellularLocation>
        <location evidence="3">Cell envelope</location>
    </subcellularLocation>
</comment>
<accession>A0ABM7WP78</accession>
<keyword evidence="5" id="KW-0004">4Fe-4S</keyword>
<feature type="domain" description="4Fe-4S ferredoxin-type" evidence="12">
    <location>
        <begin position="174"/>
        <end position="206"/>
    </location>
</feature>
<dbReference type="Gene3D" id="1.10.3650.10">
    <property type="entry name" value="nitrate reductase domain like"/>
    <property type="match status" value="1"/>
</dbReference>
<evidence type="ECO:0000256" key="1">
    <source>
        <dbReference type="ARBA" id="ARBA00001927"/>
    </source>
</evidence>
<dbReference type="Pfam" id="PF13247">
    <property type="entry name" value="Fer4_11"/>
    <property type="match status" value="1"/>
</dbReference>
<reference evidence="14" key="1">
    <citation type="journal article" date="2022" name="Int. J. Syst. Evol. Microbiol.">
        <title>Anaeromyxobacter oryzae sp. nov., Anaeromyxobacter diazotrophicus sp. nov. and Anaeromyxobacter paludicola sp. nov., isolated from paddy soils.</title>
        <authorList>
            <person name="Itoh H."/>
            <person name="Xu Z."/>
            <person name="Mise K."/>
            <person name="Masuda Y."/>
            <person name="Ushijima N."/>
            <person name="Hayakawa C."/>
            <person name="Shiratori Y."/>
            <person name="Senoo K."/>
        </authorList>
    </citation>
    <scope>NUCLEOTIDE SEQUENCE [LARGE SCALE GENOMIC DNA]</scope>
    <source>
        <strain evidence="14">Red232</strain>
    </source>
</reference>
<dbReference type="Proteomes" id="UP001162891">
    <property type="component" value="Chromosome"/>
</dbReference>
<keyword evidence="10" id="KW-0411">Iron-sulfur</keyword>
<evidence type="ECO:0000256" key="8">
    <source>
        <dbReference type="ARBA" id="ARBA00022982"/>
    </source>
</evidence>
<dbReference type="InterPro" id="IPR038262">
    <property type="entry name" value="Nitr_red_bet_C_sf"/>
</dbReference>
<comment type="cofactor">
    <cofactor evidence="1">
        <name>[3Fe-4S] cluster</name>
        <dbReference type="ChEBI" id="CHEBI:21137"/>
    </cofactor>
</comment>
<gene>
    <name evidence="13" type="ORF">AMOR_02670</name>
</gene>
<protein>
    <submittedName>
        <fullName evidence="13">Nitrate reductase subunit beta</fullName>
    </submittedName>
</protein>
<dbReference type="PROSITE" id="PS51379">
    <property type="entry name" value="4FE4S_FER_2"/>
    <property type="match status" value="1"/>
</dbReference>
<name>A0ABM7WP78_9BACT</name>
<evidence type="ECO:0000313" key="13">
    <source>
        <dbReference type="EMBL" id="BDG01271.1"/>
    </source>
</evidence>
<dbReference type="InterPro" id="IPR017896">
    <property type="entry name" value="4Fe4S_Fe-S-bd"/>
</dbReference>
<keyword evidence="11" id="KW-0003">3Fe-4S</keyword>
<keyword evidence="14" id="KW-1185">Reference proteome</keyword>
<evidence type="ECO:0000313" key="14">
    <source>
        <dbReference type="Proteomes" id="UP001162891"/>
    </source>
</evidence>
<dbReference type="RefSeq" id="WP_248357663.1">
    <property type="nucleotide sequence ID" value="NZ_AP025591.1"/>
</dbReference>
<proteinExistence type="predicted"/>
<evidence type="ECO:0000256" key="10">
    <source>
        <dbReference type="ARBA" id="ARBA00023014"/>
    </source>
</evidence>
<dbReference type="InterPro" id="IPR029263">
    <property type="entry name" value="Nitr_red_bet_C"/>
</dbReference>
<evidence type="ECO:0000256" key="4">
    <source>
        <dbReference type="ARBA" id="ARBA00022448"/>
    </source>
</evidence>
<dbReference type="NCBIfam" id="TIGR01660">
    <property type="entry name" value="narH"/>
    <property type="match status" value="1"/>
</dbReference>
<dbReference type="Pfam" id="PF14711">
    <property type="entry name" value="Nitr_red_bet_C"/>
    <property type="match status" value="1"/>
</dbReference>
<evidence type="ECO:0000256" key="9">
    <source>
        <dbReference type="ARBA" id="ARBA00023004"/>
    </source>
</evidence>